<keyword evidence="1" id="KW-1133">Transmembrane helix</keyword>
<reference evidence="3" key="1">
    <citation type="journal article" date="2019" name="Int. J. Syst. Evol. Microbiol.">
        <title>The Global Catalogue of Microorganisms (GCM) 10K type strain sequencing project: providing services to taxonomists for standard genome sequencing and annotation.</title>
        <authorList>
            <consortium name="The Broad Institute Genomics Platform"/>
            <consortium name="The Broad Institute Genome Sequencing Center for Infectious Disease"/>
            <person name="Wu L."/>
            <person name="Ma J."/>
        </authorList>
    </citation>
    <scope>NUCLEOTIDE SEQUENCE [LARGE SCALE GENOMIC DNA]</scope>
    <source>
        <strain evidence="3">JCM 18424</strain>
    </source>
</reference>
<sequence>MHFFLLFQFIGLVIIIGAFVAYAKHKEIPIFFFIWHKKKTFILLETLMFAVIILICIKPIYNNVKCSYNGHSLNKDTKYDWINGQCQIEFGVGKNGKPTYVPYERIRGNSTNDSSEDSAE</sequence>
<evidence type="ECO:0000313" key="2">
    <source>
        <dbReference type="EMBL" id="GAA5095614.1"/>
    </source>
</evidence>
<comment type="caution">
    <text evidence="2">The sequence shown here is derived from an EMBL/GenBank/DDBJ whole genome shotgun (WGS) entry which is preliminary data.</text>
</comment>
<dbReference type="RefSeq" id="WP_077924625.1">
    <property type="nucleotide sequence ID" value="NZ_BAABKE010000002.1"/>
</dbReference>
<protein>
    <submittedName>
        <fullName evidence="2">Uncharacterized protein</fullName>
    </submittedName>
</protein>
<dbReference type="EMBL" id="BAABKE010000002">
    <property type="protein sequence ID" value="GAA5095614.1"/>
    <property type="molecule type" value="Genomic_DNA"/>
</dbReference>
<keyword evidence="1" id="KW-0812">Transmembrane</keyword>
<feature type="transmembrane region" description="Helical" evidence="1">
    <location>
        <begin position="42"/>
        <end position="61"/>
    </location>
</feature>
<keyword evidence="3" id="KW-1185">Reference proteome</keyword>
<gene>
    <name evidence="2" type="ORF">GCM10023338_05150</name>
</gene>
<keyword evidence="1" id="KW-0472">Membrane</keyword>
<name>A0ABP9MI84_9GAMM</name>
<feature type="transmembrane region" description="Helical" evidence="1">
    <location>
        <begin position="6"/>
        <end position="22"/>
    </location>
</feature>
<proteinExistence type="predicted"/>
<evidence type="ECO:0000256" key="1">
    <source>
        <dbReference type="SAM" id="Phobius"/>
    </source>
</evidence>
<accession>A0ABP9MI84</accession>
<dbReference type="Proteomes" id="UP001500631">
    <property type="component" value="Unassembled WGS sequence"/>
</dbReference>
<organism evidence="2 3">
    <name type="scientific">Wohlfahrtiimonas larvae</name>
    <dbReference type="NCBI Taxonomy" id="1157986"/>
    <lineage>
        <taxon>Bacteria</taxon>
        <taxon>Pseudomonadati</taxon>
        <taxon>Pseudomonadota</taxon>
        <taxon>Gammaproteobacteria</taxon>
        <taxon>Cardiobacteriales</taxon>
        <taxon>Ignatzschineriaceae</taxon>
        <taxon>Wohlfahrtiimonas</taxon>
    </lineage>
</organism>
<evidence type="ECO:0000313" key="3">
    <source>
        <dbReference type="Proteomes" id="UP001500631"/>
    </source>
</evidence>